<evidence type="ECO:0000313" key="2">
    <source>
        <dbReference type="EMBL" id="ARF67591.1"/>
    </source>
</evidence>
<dbReference type="InterPro" id="IPR035950">
    <property type="entry name" value="XkdW-like_sf"/>
</dbReference>
<name>A0A1V0UR24_9BACL</name>
<proteinExistence type="predicted"/>
<feature type="domain" description="Bacteriophage SP-beta YorD" evidence="1">
    <location>
        <begin position="13"/>
        <end position="69"/>
    </location>
</feature>
<evidence type="ECO:0000259" key="1">
    <source>
        <dbReference type="Pfam" id="PF09636"/>
    </source>
</evidence>
<dbReference type="SUPFAM" id="SSF159865">
    <property type="entry name" value="XkdW-like"/>
    <property type="match status" value="1"/>
</dbReference>
<dbReference type="InterPro" id="IPR019094">
    <property type="entry name" value="Phage_SP-beta_YorD"/>
</dbReference>
<organism evidence="2 3">
    <name type="scientific">Paenibacillus larvae subsp. pulvifaciens</name>
    <dbReference type="NCBI Taxonomy" id="1477"/>
    <lineage>
        <taxon>Bacteria</taxon>
        <taxon>Bacillati</taxon>
        <taxon>Bacillota</taxon>
        <taxon>Bacilli</taxon>
        <taxon>Bacillales</taxon>
        <taxon>Paenibacillaceae</taxon>
        <taxon>Paenibacillus</taxon>
    </lineage>
</organism>
<dbReference type="Proteomes" id="UP000192727">
    <property type="component" value="Chromosome"/>
</dbReference>
<gene>
    <name evidence="2" type="ORF">B7C51_06775</name>
</gene>
<sequence length="149" mass="16993">MAIGVRKIERFNIALAITGLFPEADSSRDFIVMDDGYGNQWIAEWHLDAPIPTKEELREGYKKYLEAEAKKPRPASLKELRLEKDLAIAEITRALAGNTRDVFTKESSVVGTWLRLIKQEIVTAEDVPEFLNLREVVLHTIEEDGLWNV</sequence>
<accession>A0A1V0UR24</accession>
<dbReference type="AlphaFoldDB" id="A0A1V0UR24"/>
<dbReference type="Gene3D" id="3.30.56.60">
    <property type="entry name" value="XkdW-like"/>
    <property type="match status" value="1"/>
</dbReference>
<dbReference type="Pfam" id="PF09636">
    <property type="entry name" value="XkdW"/>
    <property type="match status" value="1"/>
</dbReference>
<evidence type="ECO:0000313" key="3">
    <source>
        <dbReference type="Proteomes" id="UP000192727"/>
    </source>
</evidence>
<dbReference type="EMBL" id="CP020557">
    <property type="protein sequence ID" value="ARF67591.1"/>
    <property type="molecule type" value="Genomic_DNA"/>
</dbReference>
<reference evidence="2 3" key="1">
    <citation type="submission" date="2017-03" db="EMBL/GenBank/DDBJ databases">
        <title>Paenibacillus larvae genome sequencing.</title>
        <authorList>
            <person name="Dingman D.W."/>
        </authorList>
    </citation>
    <scope>NUCLEOTIDE SEQUENCE [LARGE SCALE GENOMIC DNA]</scope>
    <source>
        <strain evidence="2 3">SAG 10367</strain>
    </source>
</reference>
<protein>
    <recommendedName>
        <fullName evidence="1">Bacteriophage SP-beta YorD domain-containing protein</fullName>
    </recommendedName>
</protein>